<reference evidence="5 6" key="1">
    <citation type="journal article" date="2017" name="Curr. Biol.">
        <title>Genome architecture and evolution of a unichromosomal asexual nematode.</title>
        <authorList>
            <person name="Fradin H."/>
            <person name="Zegar C."/>
            <person name="Gutwein M."/>
            <person name="Lucas J."/>
            <person name="Kovtun M."/>
            <person name="Corcoran D."/>
            <person name="Baugh L.R."/>
            <person name="Kiontke K."/>
            <person name="Gunsalus K."/>
            <person name="Fitch D.H."/>
            <person name="Piano F."/>
        </authorList>
    </citation>
    <scope>NUCLEOTIDE SEQUENCE [LARGE SCALE GENOMIC DNA]</scope>
    <source>
        <strain evidence="5">PF1309</strain>
    </source>
</reference>
<dbReference type="InterPro" id="IPR055460">
    <property type="entry name" value="IFT52_central"/>
</dbReference>
<dbReference type="InterPro" id="IPR055458">
    <property type="entry name" value="IFT52_GIFT"/>
</dbReference>
<feature type="domain" description="IFT52 central" evidence="3">
    <location>
        <begin position="285"/>
        <end position="368"/>
    </location>
</feature>
<dbReference type="Pfam" id="PF23352">
    <property type="entry name" value="IFT52_central"/>
    <property type="match status" value="1"/>
</dbReference>
<dbReference type="EMBL" id="LIAE01009433">
    <property type="protein sequence ID" value="PAV69781.1"/>
    <property type="molecule type" value="Genomic_DNA"/>
</dbReference>
<dbReference type="STRING" id="2018661.A0A2A2K795"/>
<dbReference type="Pfam" id="PF21178">
    <property type="entry name" value="Itf52_C"/>
    <property type="match status" value="1"/>
</dbReference>
<proteinExistence type="predicted"/>
<evidence type="ECO:0000313" key="5">
    <source>
        <dbReference type="EMBL" id="PAV69781.1"/>
    </source>
</evidence>
<dbReference type="GO" id="GO:0042073">
    <property type="term" value="P:intraciliary transport"/>
    <property type="evidence" value="ECO:0007669"/>
    <property type="project" value="TreeGrafter"/>
</dbReference>
<dbReference type="GO" id="GO:0005814">
    <property type="term" value="C:centriole"/>
    <property type="evidence" value="ECO:0007669"/>
    <property type="project" value="TreeGrafter"/>
</dbReference>
<name>A0A2A2K795_9BILA</name>
<dbReference type="Proteomes" id="UP000218231">
    <property type="component" value="Unassembled WGS sequence"/>
</dbReference>
<dbReference type="OrthoDB" id="10259368at2759"/>
<dbReference type="CDD" id="cd23683">
    <property type="entry name" value="IFT52_CTD"/>
    <property type="match status" value="1"/>
</dbReference>
<dbReference type="AlphaFoldDB" id="A0A2A2K795"/>
<gene>
    <name evidence="5" type="ORF">WR25_17468</name>
</gene>
<dbReference type="PANTHER" id="PTHR12969">
    <property type="entry name" value="NGD5/OSM-6/IFT52"/>
    <property type="match status" value="1"/>
</dbReference>
<organism evidence="5 6">
    <name type="scientific">Diploscapter pachys</name>
    <dbReference type="NCBI Taxonomy" id="2018661"/>
    <lineage>
        <taxon>Eukaryota</taxon>
        <taxon>Metazoa</taxon>
        <taxon>Ecdysozoa</taxon>
        <taxon>Nematoda</taxon>
        <taxon>Chromadorea</taxon>
        <taxon>Rhabditida</taxon>
        <taxon>Rhabditina</taxon>
        <taxon>Rhabditomorpha</taxon>
        <taxon>Rhabditoidea</taxon>
        <taxon>Rhabditidae</taxon>
        <taxon>Diploscapter</taxon>
    </lineage>
</organism>
<sequence length="498" mass="55835">MPPTSSDYRSNSRNQADRKIERKLRTGTKILIDQSKKEGMTVHSGLRGLHRRLKANWTVEVNQDEITNGTFSDVRAIIFPLPRVKFNAGEMDALTEFLNNGGCIFVMMSEGGEQKADTNINFLLEQYGISVNNDTVIRTIFYKYFDPKEALISNGILNRSIPSSANVSITNEQKANAQAMTFVYPYGSTLHVNRFSTPVLSSGSACFPISRPVAAFHETEGEMPGRIIATGSVHMFSDAYIDKEENSKLFDVFMEYLINGFELNKIDATEPELSDYHAIPDHIHMSEQLKVCMQEGDLDVAFNGDFMKCFESSLSSFDLSLWPKILRAYEQFGMKAEPLTLIVPQFEVPMPPLQPAVFPPNFCELPPPRLELCDLDEMFSSPEVRLAQLANKCEENDLDYFIMEAGTTLGITPILQNDERTAKGIMAFIFSKLFAYKKLGQDGADLQEATMHQVMLTDGVGGIGERMEFGATANGAMPELSHEQEEELFSDIDEYDDL</sequence>
<dbReference type="Gene3D" id="6.10.250.2800">
    <property type="match status" value="1"/>
</dbReference>
<evidence type="ECO:0000259" key="4">
    <source>
        <dbReference type="Pfam" id="PF23355"/>
    </source>
</evidence>
<evidence type="ECO:0008006" key="7">
    <source>
        <dbReference type="Google" id="ProtNLM"/>
    </source>
</evidence>
<dbReference type="InterPro" id="IPR048643">
    <property type="entry name" value="Itf52_C"/>
</dbReference>
<keyword evidence="6" id="KW-1185">Reference proteome</keyword>
<dbReference type="GO" id="GO:0030992">
    <property type="term" value="C:intraciliary transport particle B"/>
    <property type="evidence" value="ECO:0007669"/>
    <property type="project" value="TreeGrafter"/>
</dbReference>
<dbReference type="GO" id="GO:0005929">
    <property type="term" value="C:cilium"/>
    <property type="evidence" value="ECO:0007669"/>
    <property type="project" value="TreeGrafter"/>
</dbReference>
<dbReference type="Pfam" id="PF23355">
    <property type="entry name" value="IFT52_GIFT"/>
    <property type="match status" value="1"/>
</dbReference>
<evidence type="ECO:0000259" key="3">
    <source>
        <dbReference type="Pfam" id="PF23352"/>
    </source>
</evidence>
<evidence type="ECO:0000259" key="2">
    <source>
        <dbReference type="Pfam" id="PF21178"/>
    </source>
</evidence>
<dbReference type="InterPro" id="IPR039975">
    <property type="entry name" value="IFT52"/>
</dbReference>
<feature type="domain" description="Intraflagellar transport protein 52 C-terminal" evidence="2">
    <location>
        <begin position="379"/>
        <end position="430"/>
    </location>
</feature>
<protein>
    <recommendedName>
        <fullName evidence="7">ABC-type uncharacterized transport system domain-containing protein</fullName>
    </recommendedName>
</protein>
<feature type="compositionally biased region" description="Acidic residues" evidence="1">
    <location>
        <begin position="484"/>
        <end position="498"/>
    </location>
</feature>
<dbReference type="PANTHER" id="PTHR12969:SF7">
    <property type="entry name" value="INTRAFLAGELLAR TRANSPORT PROTEIN 52 HOMOLOG"/>
    <property type="match status" value="1"/>
</dbReference>
<feature type="region of interest" description="Disordered" evidence="1">
    <location>
        <begin position="478"/>
        <end position="498"/>
    </location>
</feature>
<dbReference type="GO" id="GO:0060271">
    <property type="term" value="P:cilium assembly"/>
    <property type="evidence" value="ECO:0007669"/>
    <property type="project" value="TreeGrafter"/>
</dbReference>
<comment type="caution">
    <text evidence="5">The sequence shown here is derived from an EMBL/GenBank/DDBJ whole genome shotgun (WGS) entry which is preliminary data.</text>
</comment>
<evidence type="ECO:0000256" key="1">
    <source>
        <dbReference type="SAM" id="MobiDB-lite"/>
    </source>
</evidence>
<feature type="domain" description="IFT52 GIFT" evidence="4">
    <location>
        <begin position="30"/>
        <end position="268"/>
    </location>
</feature>
<evidence type="ECO:0000313" key="6">
    <source>
        <dbReference type="Proteomes" id="UP000218231"/>
    </source>
</evidence>
<accession>A0A2A2K795</accession>